<keyword evidence="2" id="KW-1185">Reference proteome</keyword>
<evidence type="ECO:0000313" key="1">
    <source>
        <dbReference type="EMBL" id="MFF3226874.1"/>
    </source>
</evidence>
<accession>A0ABW6R045</accession>
<dbReference type="Proteomes" id="UP001601948">
    <property type="component" value="Unassembled WGS sequence"/>
</dbReference>
<dbReference type="RefSeq" id="WP_387722456.1">
    <property type="nucleotide sequence ID" value="NZ_JBIAPI010000008.1"/>
</dbReference>
<proteinExistence type="predicted"/>
<evidence type="ECO:0000313" key="2">
    <source>
        <dbReference type="Proteomes" id="UP001601948"/>
    </source>
</evidence>
<dbReference type="NCBIfam" id="NF040567">
    <property type="entry name" value="SCO2524_fam"/>
    <property type="match status" value="1"/>
</dbReference>
<comment type="caution">
    <text evidence="1">The sequence shown here is derived from an EMBL/GenBank/DDBJ whole genome shotgun (WGS) entry which is preliminary data.</text>
</comment>
<protein>
    <submittedName>
        <fullName evidence="1">SCO2524 family protein</fullName>
    </submittedName>
</protein>
<sequence>MRIQPREQLLDVWRALLAACWDGQHWRWGQQADTNSISDSEQLLCLLYPTTEIDIFALADPDRIQGDVAGVLEPTGKKGRLGGFVVSLLEQYLERNTDEHGEPSFAAGNYLRGEPTAGQRRIEVVTSYSMSLTVCLSGLRFLQACRAETRSGELTDRIDALSARLSARLTAAMTGLIRSFVVATTHPNSPAGQAMLGMLNQDGQPDRVIQSDLRRSLDRVRTLLLGDVTLGWTASAVELDDDTMLFECGWSWGVVHDAAEIDGIDARIAHRGGIADPRPHLYFTVIALDAINNLVAPRIDELGLLNEQQMQLAQALRLRWELAQHYWSTLARFGSGRWPLEDIPWRTSDGLESDYFSLLVSAVLIQDLTVGTAPDDDLKRAVKVFEELAARGRITRKATRDDPAVGLHTPGVRLTLSGSESVDDGPVLHWEVSDFAPTLLRQALRAAGLSSNVDTRDQLMELAKSVMDHLDRRMLRSGAATGLWDDPSGVFGDDGASVATKPSWSITERVVECLIAAERIYREPPPQLPELQRMARNLLTIAEHSYGQTKLGVDLDDRSASLTMLDHVAARIDAARQQLHRNPATTFVHALDALRDLEQLSIARRDASRGD</sequence>
<reference evidence="1 2" key="1">
    <citation type="submission" date="2024-10" db="EMBL/GenBank/DDBJ databases">
        <title>The Natural Products Discovery Center: Release of the First 8490 Sequenced Strains for Exploring Actinobacteria Biosynthetic Diversity.</title>
        <authorList>
            <person name="Kalkreuter E."/>
            <person name="Kautsar S.A."/>
            <person name="Yang D."/>
            <person name="Bader C.D."/>
            <person name="Teijaro C.N."/>
            <person name="Fluegel L."/>
            <person name="Davis C.M."/>
            <person name="Simpson J.R."/>
            <person name="Lauterbach L."/>
            <person name="Steele A.D."/>
            <person name="Gui C."/>
            <person name="Meng S."/>
            <person name="Li G."/>
            <person name="Viehrig K."/>
            <person name="Ye F."/>
            <person name="Su P."/>
            <person name="Kiefer A.F."/>
            <person name="Nichols A."/>
            <person name="Cepeda A.J."/>
            <person name="Yan W."/>
            <person name="Fan B."/>
            <person name="Jiang Y."/>
            <person name="Adhikari A."/>
            <person name="Zheng C.-J."/>
            <person name="Schuster L."/>
            <person name="Cowan T.M."/>
            <person name="Smanski M.J."/>
            <person name="Chevrette M.G."/>
            <person name="De Carvalho L.P.S."/>
            <person name="Shen B."/>
        </authorList>
    </citation>
    <scope>NUCLEOTIDE SEQUENCE [LARGE SCALE GENOMIC DNA]</scope>
    <source>
        <strain evidence="1 2">NPDC003040</strain>
    </source>
</reference>
<dbReference type="InterPro" id="IPR049777">
    <property type="entry name" value="SCO2524-like"/>
</dbReference>
<name>A0ABW6R045_9NOCA</name>
<gene>
    <name evidence="1" type="ORF">ACFYV7_29050</name>
</gene>
<dbReference type="EMBL" id="JBIAPI010000008">
    <property type="protein sequence ID" value="MFF3226874.1"/>
    <property type="molecule type" value="Genomic_DNA"/>
</dbReference>
<organism evidence="1 2">
    <name type="scientific">Nocardia suismassiliense</name>
    <dbReference type="NCBI Taxonomy" id="2077092"/>
    <lineage>
        <taxon>Bacteria</taxon>
        <taxon>Bacillati</taxon>
        <taxon>Actinomycetota</taxon>
        <taxon>Actinomycetes</taxon>
        <taxon>Mycobacteriales</taxon>
        <taxon>Nocardiaceae</taxon>
        <taxon>Nocardia</taxon>
    </lineage>
</organism>